<evidence type="ECO:0000256" key="4">
    <source>
        <dbReference type="ARBA" id="ARBA00022679"/>
    </source>
</evidence>
<evidence type="ECO:0000256" key="8">
    <source>
        <dbReference type="ARBA" id="ARBA00022833"/>
    </source>
</evidence>
<gene>
    <name evidence="13" type="ORF">Acr_06g0016080</name>
</gene>
<accession>A0A7J0ETF8</accession>
<sequence length="201" mass="22090">MDIGFGQSADTSCSGISSSDIGDFECNICFELAEDPIVTLCGHLYCWPCLYRWLHMHSHSHECPVCKALIQEEKLVPIYGRGKTSFDPRCRLVPGVDIPNRPTGQRPETAPPPAPFTNYFHQEGDGIMGGFMPMRAATARGENLTLSAAFGGLIPFLNLQGHGFNPYATGNPYWFPGSFHGGYAHGFHFSSQIPDDRGIHL</sequence>
<dbReference type="GO" id="GO:0005789">
    <property type="term" value="C:endoplasmic reticulum membrane"/>
    <property type="evidence" value="ECO:0007669"/>
    <property type="project" value="UniProtKB-SubCell"/>
</dbReference>
<dbReference type="InterPro" id="IPR013083">
    <property type="entry name" value="Znf_RING/FYVE/PHD"/>
</dbReference>
<keyword evidence="8 11" id="KW-0862">Zinc</keyword>
<evidence type="ECO:0000256" key="3">
    <source>
        <dbReference type="ARBA" id="ARBA00004906"/>
    </source>
</evidence>
<evidence type="ECO:0000256" key="1">
    <source>
        <dbReference type="ARBA" id="ARBA00000900"/>
    </source>
</evidence>
<evidence type="ECO:0000313" key="13">
    <source>
        <dbReference type="EMBL" id="GFY89668.1"/>
    </source>
</evidence>
<evidence type="ECO:0000256" key="2">
    <source>
        <dbReference type="ARBA" id="ARBA00004308"/>
    </source>
</evidence>
<dbReference type="GO" id="GO:0061630">
    <property type="term" value="F:ubiquitin protein ligase activity"/>
    <property type="evidence" value="ECO:0007669"/>
    <property type="project" value="UniProtKB-UniRule"/>
</dbReference>
<evidence type="ECO:0000259" key="12">
    <source>
        <dbReference type="PROSITE" id="PS50089"/>
    </source>
</evidence>
<keyword evidence="9" id="KW-0472">Membrane</keyword>
<dbReference type="AlphaFoldDB" id="A0A7J0ETF8"/>
<comment type="caution">
    <text evidence="13">The sequence shown here is derived from an EMBL/GenBank/DDBJ whole genome shotgun (WGS) entry which is preliminary data.</text>
</comment>
<keyword evidence="6 10" id="KW-0863">Zinc-finger</keyword>
<comment type="domain">
    <text evidence="11">The RING-type zinc finger domain is responsible for E3 ligase activity.</text>
</comment>
<protein>
    <recommendedName>
        <fullName evidence="11">E3 ubiquitin-protein ligase RMA</fullName>
        <ecNumber evidence="11">2.3.2.27</ecNumber>
    </recommendedName>
    <alternativeName>
        <fullName evidence="11">Protein RING membrane-anchor</fullName>
    </alternativeName>
    <alternativeName>
        <fullName evidence="11">RING-type E3 ubiquitin transferase RMA</fullName>
    </alternativeName>
</protein>
<comment type="pathway">
    <text evidence="3 11">Protein modification; protein ubiquitination.</text>
</comment>
<organism evidence="13 14">
    <name type="scientific">Actinidia rufa</name>
    <dbReference type="NCBI Taxonomy" id="165716"/>
    <lineage>
        <taxon>Eukaryota</taxon>
        <taxon>Viridiplantae</taxon>
        <taxon>Streptophyta</taxon>
        <taxon>Embryophyta</taxon>
        <taxon>Tracheophyta</taxon>
        <taxon>Spermatophyta</taxon>
        <taxon>Magnoliopsida</taxon>
        <taxon>eudicotyledons</taxon>
        <taxon>Gunneridae</taxon>
        <taxon>Pentapetalae</taxon>
        <taxon>asterids</taxon>
        <taxon>Ericales</taxon>
        <taxon>Actinidiaceae</taxon>
        <taxon>Actinidia</taxon>
    </lineage>
</organism>
<reference evidence="13 14" key="1">
    <citation type="submission" date="2019-07" db="EMBL/GenBank/DDBJ databases">
        <title>De Novo Assembly of kiwifruit Actinidia rufa.</title>
        <authorList>
            <person name="Sugita-Konishi S."/>
            <person name="Sato K."/>
            <person name="Mori E."/>
            <person name="Abe Y."/>
            <person name="Kisaki G."/>
            <person name="Hamano K."/>
            <person name="Suezawa K."/>
            <person name="Otani M."/>
            <person name="Fukuda T."/>
            <person name="Manabe T."/>
            <person name="Gomi K."/>
            <person name="Tabuchi M."/>
            <person name="Akimitsu K."/>
            <person name="Kataoka I."/>
        </authorList>
    </citation>
    <scope>NUCLEOTIDE SEQUENCE [LARGE SCALE GENOMIC DNA]</scope>
    <source>
        <strain evidence="14">cv. Fuchu</strain>
    </source>
</reference>
<dbReference type="GO" id="GO:0006511">
    <property type="term" value="P:ubiquitin-dependent protein catabolic process"/>
    <property type="evidence" value="ECO:0007669"/>
    <property type="project" value="UniProtKB-UniRule"/>
</dbReference>
<comment type="function">
    <text evidence="11">E3 ubiquitin-protein ligase.</text>
</comment>
<dbReference type="InterPro" id="IPR045103">
    <property type="entry name" value="RNF5/RNF185-like"/>
</dbReference>
<dbReference type="OrthoDB" id="6270329at2759"/>
<dbReference type="Gene3D" id="3.30.40.10">
    <property type="entry name" value="Zinc/RING finger domain, C3HC4 (zinc finger)"/>
    <property type="match status" value="1"/>
</dbReference>
<keyword evidence="5 11" id="KW-0479">Metal-binding</keyword>
<evidence type="ECO:0000256" key="7">
    <source>
        <dbReference type="ARBA" id="ARBA00022786"/>
    </source>
</evidence>
<dbReference type="Proteomes" id="UP000585474">
    <property type="component" value="Unassembled WGS sequence"/>
</dbReference>
<dbReference type="GO" id="GO:0016567">
    <property type="term" value="P:protein ubiquitination"/>
    <property type="evidence" value="ECO:0007669"/>
    <property type="project" value="UniProtKB-UniPathway"/>
</dbReference>
<dbReference type="GO" id="GO:0008270">
    <property type="term" value="F:zinc ion binding"/>
    <property type="evidence" value="ECO:0007669"/>
    <property type="project" value="UniProtKB-KW"/>
</dbReference>
<keyword evidence="11" id="KW-0256">Endoplasmic reticulum</keyword>
<dbReference type="PROSITE" id="PS50089">
    <property type="entry name" value="ZF_RING_2"/>
    <property type="match status" value="1"/>
</dbReference>
<dbReference type="EC" id="2.3.2.27" evidence="11"/>
<dbReference type="InterPro" id="IPR017907">
    <property type="entry name" value="Znf_RING_CS"/>
</dbReference>
<dbReference type="PROSITE" id="PS00518">
    <property type="entry name" value="ZF_RING_1"/>
    <property type="match status" value="1"/>
</dbReference>
<dbReference type="SUPFAM" id="SSF57850">
    <property type="entry name" value="RING/U-box"/>
    <property type="match status" value="1"/>
</dbReference>
<name>A0A7J0ETF8_9ERIC</name>
<keyword evidence="7 11" id="KW-0833">Ubl conjugation pathway</keyword>
<feature type="domain" description="RING-type" evidence="12">
    <location>
        <begin position="26"/>
        <end position="67"/>
    </location>
</feature>
<evidence type="ECO:0000256" key="9">
    <source>
        <dbReference type="ARBA" id="ARBA00023136"/>
    </source>
</evidence>
<dbReference type="Pfam" id="PF13639">
    <property type="entry name" value="zf-RING_2"/>
    <property type="match status" value="1"/>
</dbReference>
<evidence type="ECO:0000256" key="5">
    <source>
        <dbReference type="ARBA" id="ARBA00022723"/>
    </source>
</evidence>
<evidence type="ECO:0000313" key="14">
    <source>
        <dbReference type="Proteomes" id="UP000585474"/>
    </source>
</evidence>
<dbReference type="InterPro" id="IPR001841">
    <property type="entry name" value="Znf_RING"/>
</dbReference>
<keyword evidence="14" id="KW-1185">Reference proteome</keyword>
<comment type="catalytic activity">
    <reaction evidence="1 11">
        <text>S-ubiquitinyl-[E2 ubiquitin-conjugating enzyme]-L-cysteine + [acceptor protein]-L-lysine = [E2 ubiquitin-conjugating enzyme]-L-cysteine + N(6)-ubiquitinyl-[acceptor protein]-L-lysine.</text>
        <dbReference type="EC" id="2.3.2.27"/>
    </reaction>
</comment>
<dbReference type="SMART" id="SM00184">
    <property type="entry name" value="RING"/>
    <property type="match status" value="1"/>
</dbReference>
<dbReference type="EMBL" id="BJWL01000006">
    <property type="protein sequence ID" value="GFY89668.1"/>
    <property type="molecule type" value="Genomic_DNA"/>
</dbReference>
<evidence type="ECO:0000256" key="10">
    <source>
        <dbReference type="PROSITE-ProRule" id="PRU00175"/>
    </source>
</evidence>
<dbReference type="PANTHER" id="PTHR12313">
    <property type="entry name" value="E3 UBIQUITIN-PROTEIN LIGASE RNF5-RELATED"/>
    <property type="match status" value="1"/>
</dbReference>
<comment type="subcellular location">
    <subcellularLocation>
        <location evidence="2">Endomembrane system</location>
    </subcellularLocation>
    <subcellularLocation>
        <location evidence="11">Endoplasmic reticulum membrane</location>
        <topology evidence="11">Single-pass type IV membrane protein</topology>
    </subcellularLocation>
</comment>
<dbReference type="UniPathway" id="UPA00143"/>
<keyword evidence="4 11" id="KW-0808">Transferase</keyword>
<evidence type="ECO:0000256" key="11">
    <source>
        <dbReference type="RuleBase" id="RU369090"/>
    </source>
</evidence>
<dbReference type="CDD" id="cd16745">
    <property type="entry name" value="RING-HC_AtRMA-like"/>
    <property type="match status" value="1"/>
</dbReference>
<proteinExistence type="predicted"/>
<evidence type="ECO:0000256" key="6">
    <source>
        <dbReference type="ARBA" id="ARBA00022771"/>
    </source>
</evidence>